<keyword evidence="4" id="KW-0949">S-adenosyl-L-methionine</keyword>
<dbReference type="EMBL" id="JBDZYD010000014">
    <property type="protein sequence ID" value="MEQ0563984.1"/>
    <property type="molecule type" value="Genomic_DNA"/>
</dbReference>
<sequence length="169" mass="17971">MGAALLPTCTVKIGEGFVVLPFVTMLRRNGGHHLTTAGSLATMAAGGNYHGLAVPPAGELTLPEAWDRTLVIPYRRGSAPHRVDEPVSTVATRTQHGLVHPAADVDLDAVRFRMLKPREQARAQAFPDIYEMTGGPTDQTKQAGNAVAANVARWLEQALAKVLLTGGQT</sequence>
<name>A0ABV0LNW6_9PSEU</name>
<dbReference type="GO" id="GO:0008168">
    <property type="term" value="F:methyltransferase activity"/>
    <property type="evidence" value="ECO:0007669"/>
    <property type="project" value="UniProtKB-KW"/>
</dbReference>
<evidence type="ECO:0000313" key="7">
    <source>
        <dbReference type="Proteomes" id="UP001440984"/>
    </source>
</evidence>
<evidence type="ECO:0000256" key="3">
    <source>
        <dbReference type="ARBA" id="ARBA00022679"/>
    </source>
</evidence>
<keyword evidence="3" id="KW-0808">Transferase</keyword>
<organism evidence="6 7">
    <name type="scientific">Amycolatopsis melonis</name>
    <dbReference type="NCBI Taxonomy" id="3156488"/>
    <lineage>
        <taxon>Bacteria</taxon>
        <taxon>Bacillati</taxon>
        <taxon>Actinomycetota</taxon>
        <taxon>Actinomycetes</taxon>
        <taxon>Pseudonocardiales</taxon>
        <taxon>Pseudonocardiaceae</taxon>
        <taxon>Amycolatopsis</taxon>
    </lineage>
</organism>
<accession>A0ABV0LNW6</accession>
<dbReference type="PANTHER" id="PTHR10629">
    <property type="entry name" value="CYTOSINE-SPECIFIC METHYLTRANSFERASE"/>
    <property type="match status" value="1"/>
</dbReference>
<reference evidence="6 7" key="1">
    <citation type="submission" date="2024-05" db="EMBL/GenBank/DDBJ databases">
        <authorList>
            <person name="Zhao H."/>
            <person name="Xu Y."/>
            <person name="Lin S."/>
            <person name="Spain J.C."/>
            <person name="Zhou N.-Y."/>
        </authorList>
    </citation>
    <scope>NUCLEOTIDE SEQUENCE [LARGE SCALE GENOMIC DNA]</scope>
    <source>
        <strain evidence="6 7">NEAU-NG30</strain>
    </source>
</reference>
<gene>
    <name evidence="6" type="ORF">ABJI51_33305</name>
</gene>
<proteinExistence type="predicted"/>
<keyword evidence="7" id="KW-1185">Reference proteome</keyword>
<dbReference type="EC" id="2.1.1.37" evidence="1"/>
<dbReference type="GO" id="GO:0032259">
    <property type="term" value="P:methylation"/>
    <property type="evidence" value="ECO:0007669"/>
    <property type="project" value="UniProtKB-KW"/>
</dbReference>
<keyword evidence="2 6" id="KW-0489">Methyltransferase</keyword>
<dbReference type="Pfam" id="PF00145">
    <property type="entry name" value="DNA_methylase"/>
    <property type="match status" value="1"/>
</dbReference>
<dbReference type="InterPro" id="IPR001525">
    <property type="entry name" value="C5_MeTfrase"/>
</dbReference>
<evidence type="ECO:0000256" key="5">
    <source>
        <dbReference type="ARBA" id="ARBA00022747"/>
    </source>
</evidence>
<keyword evidence="5" id="KW-0680">Restriction system</keyword>
<dbReference type="SUPFAM" id="SSF53335">
    <property type="entry name" value="S-adenosyl-L-methionine-dependent methyltransferases"/>
    <property type="match status" value="1"/>
</dbReference>
<evidence type="ECO:0000256" key="2">
    <source>
        <dbReference type="ARBA" id="ARBA00022603"/>
    </source>
</evidence>
<protein>
    <recommendedName>
        <fullName evidence="1">DNA (cytosine-5-)-methyltransferase</fullName>
        <ecNumber evidence="1">2.1.1.37</ecNumber>
    </recommendedName>
</protein>
<comment type="caution">
    <text evidence="6">The sequence shown here is derived from an EMBL/GenBank/DDBJ whole genome shotgun (WGS) entry which is preliminary data.</text>
</comment>
<dbReference type="InterPro" id="IPR050390">
    <property type="entry name" value="C5-Methyltransferase"/>
</dbReference>
<dbReference type="PANTHER" id="PTHR10629:SF50">
    <property type="entry name" value="DNA (CYTOSINE-5)-METHYLTRANSFERASE CMT3"/>
    <property type="match status" value="1"/>
</dbReference>
<dbReference type="InterPro" id="IPR029063">
    <property type="entry name" value="SAM-dependent_MTases_sf"/>
</dbReference>
<dbReference type="RefSeq" id="WP_348955050.1">
    <property type="nucleotide sequence ID" value="NZ_JBDZYD010000014.1"/>
</dbReference>
<dbReference type="Proteomes" id="UP001440984">
    <property type="component" value="Unassembled WGS sequence"/>
</dbReference>
<evidence type="ECO:0000256" key="4">
    <source>
        <dbReference type="ARBA" id="ARBA00022691"/>
    </source>
</evidence>
<evidence type="ECO:0000313" key="6">
    <source>
        <dbReference type="EMBL" id="MEQ0563984.1"/>
    </source>
</evidence>
<evidence type="ECO:0000256" key="1">
    <source>
        <dbReference type="ARBA" id="ARBA00011975"/>
    </source>
</evidence>
<dbReference type="Gene3D" id="3.90.120.10">
    <property type="entry name" value="DNA Methylase, subunit A, domain 2"/>
    <property type="match status" value="1"/>
</dbReference>